<keyword evidence="2" id="KW-1185">Reference proteome</keyword>
<proteinExistence type="predicted"/>
<gene>
    <name evidence="1" type="ORF">J1605_002232</name>
</gene>
<sequence>MWDLPRPGLEPVSPALAGGFSTTAPPGKPHLEQFCVKAAAAHDVHTGQRMRRCGKRGPLFIAVRGPLTVVASLVAEHKLQTRRLSSCGSRAQLLRGMWDLPRPGLEPVSPALAGRFSTTVPPGKPSNCFLKAILNIFQSS</sequence>
<dbReference type="Proteomes" id="UP001159641">
    <property type="component" value="Unassembled WGS sequence"/>
</dbReference>
<organism evidence="1 2">
    <name type="scientific">Eschrichtius robustus</name>
    <name type="common">California gray whale</name>
    <name type="synonym">Eschrichtius gibbosus</name>
    <dbReference type="NCBI Taxonomy" id="9764"/>
    <lineage>
        <taxon>Eukaryota</taxon>
        <taxon>Metazoa</taxon>
        <taxon>Chordata</taxon>
        <taxon>Craniata</taxon>
        <taxon>Vertebrata</taxon>
        <taxon>Euteleostomi</taxon>
        <taxon>Mammalia</taxon>
        <taxon>Eutheria</taxon>
        <taxon>Laurasiatheria</taxon>
        <taxon>Artiodactyla</taxon>
        <taxon>Whippomorpha</taxon>
        <taxon>Cetacea</taxon>
        <taxon>Mysticeti</taxon>
        <taxon>Eschrichtiidae</taxon>
        <taxon>Eschrichtius</taxon>
    </lineage>
</organism>
<evidence type="ECO:0000313" key="1">
    <source>
        <dbReference type="EMBL" id="KAJ8796348.1"/>
    </source>
</evidence>
<accession>A0AB34HYZ8</accession>
<protein>
    <submittedName>
        <fullName evidence="1">Uncharacterized protein</fullName>
    </submittedName>
</protein>
<comment type="caution">
    <text evidence="1">The sequence shown here is derived from an EMBL/GenBank/DDBJ whole genome shotgun (WGS) entry which is preliminary data.</text>
</comment>
<dbReference type="AlphaFoldDB" id="A0AB34HYZ8"/>
<name>A0AB34HYZ8_ESCRO</name>
<reference evidence="1 2" key="1">
    <citation type="submission" date="2022-11" db="EMBL/GenBank/DDBJ databases">
        <title>Whole genome sequence of Eschrichtius robustus ER-17-0199.</title>
        <authorList>
            <person name="Bruniche-Olsen A."/>
            <person name="Black A.N."/>
            <person name="Fields C.J."/>
            <person name="Walden K."/>
            <person name="Dewoody J.A."/>
        </authorList>
    </citation>
    <scope>NUCLEOTIDE SEQUENCE [LARGE SCALE GENOMIC DNA]</scope>
    <source>
        <strain evidence="1">ER-17-0199</strain>
        <tissue evidence="1">Blubber</tissue>
    </source>
</reference>
<dbReference type="EMBL" id="JAIQCJ010000437">
    <property type="protein sequence ID" value="KAJ8796348.1"/>
    <property type="molecule type" value="Genomic_DNA"/>
</dbReference>
<evidence type="ECO:0000313" key="2">
    <source>
        <dbReference type="Proteomes" id="UP001159641"/>
    </source>
</evidence>